<organism evidence="7 8">
    <name type="scientific">Aporhodopirellula aestuarii</name>
    <dbReference type="NCBI Taxonomy" id="2950107"/>
    <lineage>
        <taxon>Bacteria</taxon>
        <taxon>Pseudomonadati</taxon>
        <taxon>Planctomycetota</taxon>
        <taxon>Planctomycetia</taxon>
        <taxon>Pirellulales</taxon>
        <taxon>Pirellulaceae</taxon>
        <taxon>Aporhodopirellula</taxon>
    </lineage>
</organism>
<sequence length="830" mass="94154">MMRSRFSYRSWVRPAMIVAALISPPTVLKSTAADSSPAAFLDRYCIECHAADDPSGEREFESLELSKSHVDNQVAIQEIIDQLTLQTMPPDDADQPSTQERLHAINQLTNRLSKMRQQTVSTGGQTVLRRLSNREYRRTIGDLLGIDMTMFDPTIEFPGDNLYGQFDNVGDALVMSEHLMQRYLDAADVCVEKAFAITNQIKPHTWSYSKDFFQQAELNAAHKRAFQSKFICLYDHPFNDKPEGAYGHLSNFPNGVPVDGVYEIRVLAKAMNRDTPYSNKAVRIDLSEPFRMGIRPGDTAIGDMVHTQPIDVKLAETIVSDDDFQWYTFRIPLDRGFAPRFTFENGAHDFRGSIGRVYRLHRDLLPEPAKKAKGIFDQRIQLITYGAMPHIRIDQVEIRGPLNNDELTLSQNLLLGDAEFDESRKMELLTRFAERAFRRPISEDELSRFEAFYQSRRDDGRDATDSFKDTLKAILCSPNFLYFQHSNTAAGLSPHALAERLSYFLTSSMPDEKLRDVADRGELTRADVRRREAKRLLADERSDAFIADFLDSWLGLRSLGSMPPDPNEFWFYYAADLQRDMKTETQMFVRDLINRNASALELIDADYSFINRDLARLYGVEQRVSTESAEVFHRVKFEDRRRGGLLGHASILTVSANGIETSPVIRGVWLLENILGTPTPPPPDNVPAIEPDTRGASTIRDQLSKHRSDATCNQCHRKIDPLGFALEVFDPIGQHRAFYDSKRKKPIDASGQLPGSDPFVGPAGLRRQLLHQKEFFVRTLTEALLTQALGRRIELTDRASIDSILAGLSHDDYPMGDLIESIVASDLFRR</sequence>
<dbReference type="Pfam" id="PF07627">
    <property type="entry name" value="PSCyt3"/>
    <property type="match status" value="1"/>
</dbReference>
<protein>
    <submittedName>
        <fullName evidence="7">DUF1592 domain-containing protein</fullName>
    </submittedName>
</protein>
<dbReference type="InterPro" id="IPR011429">
    <property type="entry name" value="Cyt_c_Planctomycete-type"/>
</dbReference>
<evidence type="ECO:0000259" key="6">
    <source>
        <dbReference type="Pfam" id="PF07637"/>
    </source>
</evidence>
<evidence type="ECO:0000259" key="4">
    <source>
        <dbReference type="Pfam" id="PF07631"/>
    </source>
</evidence>
<dbReference type="InterPro" id="IPR013036">
    <property type="entry name" value="DUF1587"/>
</dbReference>
<evidence type="ECO:0000259" key="1">
    <source>
        <dbReference type="Pfam" id="PF07624"/>
    </source>
</evidence>
<dbReference type="Proteomes" id="UP001202961">
    <property type="component" value="Unassembled WGS sequence"/>
</dbReference>
<dbReference type="Pfam" id="PF07635">
    <property type="entry name" value="PSCyt1"/>
    <property type="match status" value="1"/>
</dbReference>
<comment type="caution">
    <text evidence="7">The sequence shown here is derived from an EMBL/GenBank/DDBJ whole genome shotgun (WGS) entry which is preliminary data.</text>
</comment>
<reference evidence="7 8" key="1">
    <citation type="journal article" date="2022" name="Syst. Appl. Microbiol.">
        <title>Rhodopirellula aestuarii sp. nov., a novel member of the genus Rhodopirellula isolated from brackish sediments collected in the Tagus River estuary, Portugal.</title>
        <authorList>
            <person name="Vitorino I.R."/>
            <person name="Klimek D."/>
            <person name="Calusinska M."/>
            <person name="Lobo-da-Cunha A."/>
            <person name="Vasconcelos V."/>
            <person name="Lage O.M."/>
        </authorList>
    </citation>
    <scope>NUCLEOTIDE SEQUENCE [LARGE SCALE GENOMIC DNA]</scope>
    <source>
        <strain evidence="7 8">ICT_H3.1</strain>
    </source>
</reference>
<dbReference type="Pfam" id="PF07626">
    <property type="entry name" value="PSD3"/>
    <property type="match status" value="1"/>
</dbReference>
<evidence type="ECO:0000259" key="5">
    <source>
        <dbReference type="Pfam" id="PF07635"/>
    </source>
</evidence>
<dbReference type="Pfam" id="PF07637">
    <property type="entry name" value="PSD5"/>
    <property type="match status" value="1"/>
</dbReference>
<feature type="domain" description="DUF1588" evidence="3">
    <location>
        <begin position="642"/>
        <end position="737"/>
    </location>
</feature>
<dbReference type="InterPro" id="IPR011478">
    <property type="entry name" value="DUF1585"/>
</dbReference>
<feature type="domain" description="DUF1595" evidence="6">
    <location>
        <begin position="427"/>
        <end position="483"/>
    </location>
</feature>
<dbReference type="InterPro" id="IPR013042">
    <property type="entry name" value="DUF1592"/>
</dbReference>
<dbReference type="Pfam" id="PF07624">
    <property type="entry name" value="PSD2"/>
    <property type="match status" value="1"/>
</dbReference>
<feature type="domain" description="DUF1592" evidence="4">
    <location>
        <begin position="492"/>
        <end position="620"/>
    </location>
</feature>
<name>A0ABT0TX80_9BACT</name>
<dbReference type="InterPro" id="IPR013039">
    <property type="entry name" value="DUF1588"/>
</dbReference>
<dbReference type="EMBL" id="JAMQBK010000004">
    <property type="protein sequence ID" value="MCM2369185.1"/>
    <property type="molecule type" value="Genomic_DNA"/>
</dbReference>
<dbReference type="InterPro" id="IPR013043">
    <property type="entry name" value="DUF1595"/>
</dbReference>
<evidence type="ECO:0000313" key="8">
    <source>
        <dbReference type="Proteomes" id="UP001202961"/>
    </source>
</evidence>
<accession>A0ABT0TX80</accession>
<dbReference type="Pfam" id="PF07631">
    <property type="entry name" value="PSD4"/>
    <property type="match status" value="1"/>
</dbReference>
<keyword evidence="8" id="KW-1185">Reference proteome</keyword>
<gene>
    <name evidence="7" type="ORF">NB063_00975</name>
</gene>
<proteinExistence type="predicted"/>
<dbReference type="RefSeq" id="WP_250926860.1">
    <property type="nucleotide sequence ID" value="NZ_JAMQBK010000004.1"/>
</dbReference>
<evidence type="ECO:0000259" key="3">
    <source>
        <dbReference type="Pfam" id="PF07627"/>
    </source>
</evidence>
<evidence type="ECO:0000259" key="2">
    <source>
        <dbReference type="Pfam" id="PF07626"/>
    </source>
</evidence>
<feature type="domain" description="DUF1587" evidence="2">
    <location>
        <begin position="129"/>
        <end position="195"/>
    </location>
</feature>
<feature type="domain" description="DUF1585" evidence="1">
    <location>
        <begin position="758"/>
        <end position="828"/>
    </location>
</feature>
<evidence type="ECO:0000313" key="7">
    <source>
        <dbReference type="EMBL" id="MCM2369185.1"/>
    </source>
</evidence>
<feature type="domain" description="Cytochrome C Planctomycete-type" evidence="5">
    <location>
        <begin position="45"/>
        <end position="92"/>
    </location>
</feature>